<dbReference type="Gene3D" id="3.20.20.210">
    <property type="match status" value="1"/>
</dbReference>
<protein>
    <submittedName>
        <fullName evidence="2">Methylcobalamin methyltransferase</fullName>
    </submittedName>
</protein>
<dbReference type="Pfam" id="PF01208">
    <property type="entry name" value="URO-D"/>
    <property type="match status" value="1"/>
</dbReference>
<dbReference type="PANTHER" id="PTHR47099:SF1">
    <property type="entry name" value="METHYLCOBAMIDE:COM METHYLTRANSFERASE MTBA"/>
    <property type="match status" value="1"/>
</dbReference>
<dbReference type="InterPro" id="IPR000257">
    <property type="entry name" value="Uroporphyrinogen_deCOase"/>
</dbReference>
<dbReference type="EMBL" id="CP010904">
    <property type="protein sequence ID" value="AKJ64204.1"/>
    <property type="molecule type" value="Genomic_DNA"/>
</dbReference>
<evidence type="ECO:0000313" key="2">
    <source>
        <dbReference type="EMBL" id="AKJ64204.1"/>
    </source>
</evidence>
<evidence type="ECO:0000313" key="3">
    <source>
        <dbReference type="Proteomes" id="UP000035268"/>
    </source>
</evidence>
<dbReference type="Proteomes" id="UP000035268">
    <property type="component" value="Chromosome"/>
</dbReference>
<dbReference type="STRING" id="1307763.L21SP4_00942"/>
<name>A0A0G3EJ39_9BACT</name>
<dbReference type="GO" id="GO:0032259">
    <property type="term" value="P:methylation"/>
    <property type="evidence" value="ECO:0007669"/>
    <property type="project" value="UniProtKB-KW"/>
</dbReference>
<sequence>MSKRDDMIAAMSGRLPGRVPLWELEFQMWNQFSDEKLIVGTPFTKLTGREQQEQLDRNARIICDVSERLDFAGITLPAWYWESAPGEPAYFWLPEPDRETLLRRIIDIAGDRFYYVVHVGGVLGMPPSDRYMEFSCQLFEDPESIDRRARENCDEARRRVEHWAPLGADGFLMPADQAMNNGPFYNPEQMDRFIYPYLREMADTIRQAGGHSILHTDGNVMPLMDGYMECGIDAIQALDPIAGMDLEKVKAKTGDRLTLCGNVDCCTLISGTPGDVAEQTRECLARGKPGGRFVLGASNAVEYSAPAENFQAMIDTWRADPGYDA</sequence>
<dbReference type="InterPro" id="IPR038071">
    <property type="entry name" value="UROD/MetE-like_sf"/>
</dbReference>
<organism evidence="2 3">
    <name type="scientific">Kiritimatiella glycovorans</name>
    <dbReference type="NCBI Taxonomy" id="1307763"/>
    <lineage>
        <taxon>Bacteria</taxon>
        <taxon>Pseudomonadati</taxon>
        <taxon>Kiritimatiellota</taxon>
        <taxon>Kiritimatiellia</taxon>
        <taxon>Kiritimatiellales</taxon>
        <taxon>Kiritimatiellaceae</taxon>
        <taxon>Kiritimatiella</taxon>
    </lineage>
</organism>
<feature type="domain" description="Uroporphyrinogen decarboxylase (URO-D)" evidence="1">
    <location>
        <begin position="128"/>
        <end position="318"/>
    </location>
</feature>
<dbReference type="OrthoDB" id="9780425at2"/>
<dbReference type="GO" id="GO:0006779">
    <property type="term" value="P:porphyrin-containing compound biosynthetic process"/>
    <property type="evidence" value="ECO:0007669"/>
    <property type="project" value="InterPro"/>
</dbReference>
<dbReference type="KEGG" id="vbl:L21SP4_00942"/>
<reference evidence="2 3" key="2">
    <citation type="journal article" date="2016" name="ISME J.">
        <title>Characterization of the first cultured representative of Verrucomicrobia subdivision 5 indicates the proposal of a novel phylum.</title>
        <authorList>
            <person name="Spring S."/>
            <person name="Bunk B."/>
            <person name="Sproer C."/>
            <person name="Schumann P."/>
            <person name="Rohde M."/>
            <person name="Tindall B.J."/>
            <person name="Klenk H.P."/>
        </authorList>
    </citation>
    <scope>NUCLEOTIDE SEQUENCE [LARGE SCALE GENOMIC DNA]</scope>
    <source>
        <strain evidence="2 3">L21-Fru-AB</strain>
    </source>
</reference>
<dbReference type="AlphaFoldDB" id="A0A0G3EJ39"/>
<dbReference type="GO" id="GO:0004853">
    <property type="term" value="F:uroporphyrinogen decarboxylase activity"/>
    <property type="evidence" value="ECO:0007669"/>
    <property type="project" value="InterPro"/>
</dbReference>
<keyword evidence="2" id="KW-0489">Methyltransferase</keyword>
<keyword evidence="3" id="KW-1185">Reference proteome</keyword>
<accession>A0A0G3EJ39</accession>
<dbReference type="RefSeq" id="WP_160300678.1">
    <property type="nucleotide sequence ID" value="NZ_CP010904.1"/>
</dbReference>
<keyword evidence="2" id="KW-0808">Transferase</keyword>
<gene>
    <name evidence="2" type="ORF">L21SP4_00942</name>
</gene>
<dbReference type="InterPro" id="IPR052024">
    <property type="entry name" value="Methanogen_methyltrans"/>
</dbReference>
<dbReference type="SUPFAM" id="SSF51726">
    <property type="entry name" value="UROD/MetE-like"/>
    <property type="match status" value="1"/>
</dbReference>
<dbReference type="PANTHER" id="PTHR47099">
    <property type="entry name" value="METHYLCOBAMIDE:COM METHYLTRANSFERASE MTBA"/>
    <property type="match status" value="1"/>
</dbReference>
<evidence type="ECO:0000259" key="1">
    <source>
        <dbReference type="Pfam" id="PF01208"/>
    </source>
</evidence>
<proteinExistence type="predicted"/>
<reference evidence="3" key="1">
    <citation type="submission" date="2015-02" db="EMBL/GenBank/DDBJ databases">
        <title>Description and complete genome sequence of the first cultured representative of the subdivision 5 of the Verrucomicrobia phylum.</title>
        <authorList>
            <person name="Spring S."/>
            <person name="Bunk B."/>
            <person name="Sproer C."/>
            <person name="Klenk H.-P."/>
        </authorList>
    </citation>
    <scope>NUCLEOTIDE SEQUENCE [LARGE SCALE GENOMIC DNA]</scope>
    <source>
        <strain evidence="3">L21-Fru-AB</strain>
    </source>
</reference>
<dbReference type="GO" id="GO:0008168">
    <property type="term" value="F:methyltransferase activity"/>
    <property type="evidence" value="ECO:0007669"/>
    <property type="project" value="UniProtKB-KW"/>
</dbReference>